<evidence type="ECO:0000256" key="6">
    <source>
        <dbReference type="ARBA" id="ARBA00023242"/>
    </source>
</evidence>
<evidence type="ECO:0000256" key="3">
    <source>
        <dbReference type="ARBA" id="ARBA00023125"/>
    </source>
</evidence>
<dbReference type="GO" id="GO:0046982">
    <property type="term" value="F:protein heterodimerization activity"/>
    <property type="evidence" value="ECO:0007669"/>
    <property type="project" value="InterPro"/>
</dbReference>
<keyword evidence="11" id="KW-1185">Reference proteome</keyword>
<keyword evidence="3" id="KW-0238">DNA-binding</keyword>
<gene>
    <name evidence="10" type="ORF">F8M41_008299</name>
</gene>
<dbReference type="PANTHER" id="PTHR10252">
    <property type="entry name" value="HISTONE-LIKE TRANSCRIPTION FACTOR CCAAT-RELATED"/>
    <property type="match status" value="1"/>
</dbReference>
<dbReference type="PANTHER" id="PTHR10252:SF8">
    <property type="entry name" value="NUCLEAR TRANSCRIPTION FACTOR Y SUBUNIT GAMMA"/>
    <property type="match status" value="1"/>
</dbReference>
<dbReference type="GO" id="GO:0016602">
    <property type="term" value="C:CCAAT-binding factor complex"/>
    <property type="evidence" value="ECO:0007669"/>
    <property type="project" value="TreeGrafter"/>
</dbReference>
<keyword evidence="5" id="KW-0804">Transcription</keyword>
<evidence type="ECO:0000256" key="2">
    <source>
        <dbReference type="ARBA" id="ARBA00023015"/>
    </source>
</evidence>
<dbReference type="GO" id="GO:0000978">
    <property type="term" value="F:RNA polymerase II cis-regulatory region sequence-specific DNA binding"/>
    <property type="evidence" value="ECO:0007669"/>
    <property type="project" value="TreeGrafter"/>
</dbReference>
<protein>
    <submittedName>
        <fullName evidence="10">Histone-fold-containing protein</fullName>
    </submittedName>
</protein>
<dbReference type="SUPFAM" id="SSF47113">
    <property type="entry name" value="Histone-fold"/>
    <property type="match status" value="1"/>
</dbReference>
<proteinExistence type="inferred from homology"/>
<evidence type="ECO:0000256" key="7">
    <source>
        <dbReference type="ARBA" id="ARBA00038129"/>
    </source>
</evidence>
<comment type="similarity">
    <text evidence="7">Belongs to the NFYC/HAP5 subunit family.</text>
</comment>
<dbReference type="InterPro" id="IPR007125">
    <property type="entry name" value="H2A/H2B/H3"/>
</dbReference>
<dbReference type="Proteomes" id="UP000439903">
    <property type="component" value="Unassembled WGS sequence"/>
</dbReference>
<reference evidence="10 11" key="1">
    <citation type="journal article" date="2019" name="Environ. Microbiol.">
        <title>At the nexus of three kingdoms: the genome of the mycorrhizal fungus Gigaspora margarita provides insights into plant, endobacterial and fungal interactions.</title>
        <authorList>
            <person name="Venice F."/>
            <person name="Ghignone S."/>
            <person name="Salvioli di Fossalunga A."/>
            <person name="Amselem J."/>
            <person name="Novero M."/>
            <person name="Xianan X."/>
            <person name="Sedzielewska Toro K."/>
            <person name="Morin E."/>
            <person name="Lipzen A."/>
            <person name="Grigoriev I.V."/>
            <person name="Henrissat B."/>
            <person name="Martin F.M."/>
            <person name="Bonfante P."/>
        </authorList>
    </citation>
    <scope>NUCLEOTIDE SEQUENCE [LARGE SCALE GENOMIC DNA]</scope>
    <source>
        <strain evidence="10 11">BEG34</strain>
    </source>
</reference>
<keyword evidence="2" id="KW-0805">Transcription regulation</keyword>
<keyword evidence="6" id="KW-0539">Nucleus</keyword>
<dbReference type="CDD" id="cd22908">
    <property type="entry name" value="HFD_NFYC-like"/>
    <property type="match status" value="1"/>
</dbReference>
<evidence type="ECO:0000256" key="4">
    <source>
        <dbReference type="ARBA" id="ARBA00023159"/>
    </source>
</evidence>
<dbReference type="Gene3D" id="1.10.20.10">
    <property type="entry name" value="Histone, subunit A"/>
    <property type="match status" value="1"/>
</dbReference>
<evidence type="ECO:0000259" key="9">
    <source>
        <dbReference type="Pfam" id="PF00125"/>
    </source>
</evidence>
<comment type="subcellular location">
    <subcellularLocation>
        <location evidence="1">Nucleus</location>
    </subcellularLocation>
</comment>
<evidence type="ECO:0000256" key="1">
    <source>
        <dbReference type="ARBA" id="ARBA00004123"/>
    </source>
</evidence>
<dbReference type="OrthoDB" id="1272441at2759"/>
<feature type="compositionally biased region" description="Gly residues" evidence="8">
    <location>
        <begin position="408"/>
        <end position="417"/>
    </location>
</feature>
<dbReference type="Pfam" id="PF00125">
    <property type="entry name" value="Histone"/>
    <property type="match status" value="1"/>
</dbReference>
<comment type="caution">
    <text evidence="10">The sequence shown here is derived from an EMBL/GenBank/DDBJ whole genome shotgun (WGS) entry which is preliminary data.</text>
</comment>
<feature type="region of interest" description="Disordered" evidence="8">
    <location>
        <begin position="376"/>
        <end position="417"/>
    </location>
</feature>
<sequence length="417" mass="48007">MGDPNAHHLNHHHHLIQHQRVLPQHQLVGGPGAQHLITDPQAQVALAAAPPPMHPQHQFQPQHYNVLDSFWQQQVHEIRHGVHDFKVHQLPLARIKKVMKTDEEVKMISAEAPILFAKGCDIFITELTMRAWLHAEECKRRTLQRSDIANAIKKIDMFDFLIDIVPREEKVNVKTEKMEYQDHQSPYGFGMGLTQGGPQFNTSQNVPVDQKVVVDPMTTLNEHQQHLQHMQYMHRMEPQHQQVLHDHPEQHHHHQQPPLSLPPLTPVAGQQVASFRNHARPQYAAVSTEVTPGPSARPVTTEQVYQQHHYYNQHMQQHSSESHQHNIQTQHLDHVQQRQPDHHPVQIKYESESPILRPVDWYPHSQQSYVQGNPHVGGHAYNQPISGQPPHEYHESSGMNLTRHGEGYGRGGGQQRN</sequence>
<evidence type="ECO:0000256" key="8">
    <source>
        <dbReference type="SAM" id="MobiDB-lite"/>
    </source>
</evidence>
<keyword evidence="4" id="KW-0010">Activator</keyword>
<feature type="domain" description="Core Histone H2A/H2B/H3" evidence="9">
    <location>
        <begin position="84"/>
        <end position="153"/>
    </location>
</feature>
<organism evidence="10 11">
    <name type="scientific">Gigaspora margarita</name>
    <dbReference type="NCBI Taxonomy" id="4874"/>
    <lineage>
        <taxon>Eukaryota</taxon>
        <taxon>Fungi</taxon>
        <taxon>Fungi incertae sedis</taxon>
        <taxon>Mucoromycota</taxon>
        <taxon>Glomeromycotina</taxon>
        <taxon>Glomeromycetes</taxon>
        <taxon>Diversisporales</taxon>
        <taxon>Gigasporaceae</taxon>
        <taxon>Gigaspora</taxon>
    </lineage>
</organism>
<dbReference type="InterPro" id="IPR050568">
    <property type="entry name" value="Transcr_DNA_Rep_Reg"/>
</dbReference>
<name>A0A8H3X4F7_GIGMA</name>
<dbReference type="AlphaFoldDB" id="A0A8H3X4F7"/>
<dbReference type="InterPro" id="IPR009072">
    <property type="entry name" value="Histone-fold"/>
</dbReference>
<dbReference type="EMBL" id="WTPW01001867">
    <property type="protein sequence ID" value="KAF0410095.1"/>
    <property type="molecule type" value="Genomic_DNA"/>
</dbReference>
<evidence type="ECO:0000256" key="5">
    <source>
        <dbReference type="ARBA" id="ARBA00023163"/>
    </source>
</evidence>
<accession>A0A8H3X4F7</accession>
<dbReference type="FunFam" id="1.10.20.10:FF:000017">
    <property type="entry name" value="Ccaat-binding factor complex subunit"/>
    <property type="match status" value="1"/>
</dbReference>
<evidence type="ECO:0000313" key="11">
    <source>
        <dbReference type="Proteomes" id="UP000439903"/>
    </source>
</evidence>
<evidence type="ECO:0000313" key="10">
    <source>
        <dbReference type="EMBL" id="KAF0410095.1"/>
    </source>
</evidence>
<dbReference type="GO" id="GO:0001228">
    <property type="term" value="F:DNA-binding transcription activator activity, RNA polymerase II-specific"/>
    <property type="evidence" value="ECO:0007669"/>
    <property type="project" value="TreeGrafter"/>
</dbReference>